<dbReference type="Pfam" id="PF07885">
    <property type="entry name" value="Ion_trans_2"/>
    <property type="match status" value="1"/>
</dbReference>
<dbReference type="EMBL" id="JACHNU010000010">
    <property type="protein sequence ID" value="MBB4665021.1"/>
    <property type="molecule type" value="Genomic_DNA"/>
</dbReference>
<dbReference type="Gene3D" id="1.10.287.70">
    <property type="match status" value="1"/>
</dbReference>
<evidence type="ECO:0000313" key="3">
    <source>
        <dbReference type="EMBL" id="MBB4665021.1"/>
    </source>
</evidence>
<protein>
    <recommendedName>
        <fullName evidence="2">Potassium channel domain-containing protein</fullName>
    </recommendedName>
</protein>
<feature type="domain" description="Potassium channel" evidence="2">
    <location>
        <begin position="144"/>
        <end position="210"/>
    </location>
</feature>
<accession>A0A840ILA6</accession>
<dbReference type="InterPro" id="IPR013099">
    <property type="entry name" value="K_chnl_dom"/>
</dbReference>
<evidence type="ECO:0000256" key="1">
    <source>
        <dbReference type="SAM" id="Phobius"/>
    </source>
</evidence>
<feature type="transmembrane region" description="Helical" evidence="1">
    <location>
        <begin position="122"/>
        <end position="145"/>
    </location>
</feature>
<proteinExistence type="predicted"/>
<organism evidence="3 4">
    <name type="scientific">Conexibacter arvalis</name>
    <dbReference type="NCBI Taxonomy" id="912552"/>
    <lineage>
        <taxon>Bacteria</taxon>
        <taxon>Bacillati</taxon>
        <taxon>Actinomycetota</taxon>
        <taxon>Thermoleophilia</taxon>
        <taxon>Solirubrobacterales</taxon>
        <taxon>Conexibacteraceae</taxon>
        <taxon>Conexibacter</taxon>
    </lineage>
</organism>
<feature type="transmembrane region" description="Helical" evidence="1">
    <location>
        <begin position="88"/>
        <end position="110"/>
    </location>
</feature>
<dbReference type="AlphaFoldDB" id="A0A840ILA6"/>
<feature type="transmembrane region" description="Helical" evidence="1">
    <location>
        <begin position="189"/>
        <end position="210"/>
    </location>
</feature>
<comment type="caution">
    <text evidence="3">The sequence shown here is derived from an EMBL/GenBank/DDBJ whole genome shotgun (WGS) entry which is preliminary data.</text>
</comment>
<evidence type="ECO:0000259" key="2">
    <source>
        <dbReference type="Pfam" id="PF07885"/>
    </source>
</evidence>
<evidence type="ECO:0000313" key="4">
    <source>
        <dbReference type="Proteomes" id="UP000585272"/>
    </source>
</evidence>
<sequence length="220" mass="22384">MRIGPGPEAAYRYGVVLLIAFAAVVFFTLAPDTAVTRAIGLVLVTLTLAFAVVTGRGDAVRRGGTTLVAIVAGIAATIAIVVDGAPTWVGSAIGAALVIGTIGELASGMVRMLRDRGVTIQAVSGALAIYLLLGLFFSLVVAAAAHAGSGAYFAQGTDGTASDHVYYVFTTMTTTGYGDLTPADSFGRALAVVAMLVGQIYLVTVIAMLVGNLRRRDSGA</sequence>
<keyword evidence="1" id="KW-1133">Transmembrane helix</keyword>
<gene>
    <name evidence="3" type="ORF">BDZ31_004640</name>
</gene>
<keyword evidence="1" id="KW-0812">Transmembrane</keyword>
<name>A0A840ILA6_9ACTN</name>
<feature type="transmembrane region" description="Helical" evidence="1">
    <location>
        <begin position="12"/>
        <end position="29"/>
    </location>
</feature>
<keyword evidence="1" id="KW-0472">Membrane</keyword>
<feature type="transmembrane region" description="Helical" evidence="1">
    <location>
        <begin position="35"/>
        <end position="53"/>
    </location>
</feature>
<dbReference type="SUPFAM" id="SSF81324">
    <property type="entry name" value="Voltage-gated potassium channels"/>
    <property type="match status" value="1"/>
</dbReference>
<dbReference type="RefSeq" id="WP_183345580.1">
    <property type="nucleotide sequence ID" value="NZ_JACHNU010000010.1"/>
</dbReference>
<dbReference type="Proteomes" id="UP000585272">
    <property type="component" value="Unassembled WGS sequence"/>
</dbReference>
<reference evidence="3 4" key="1">
    <citation type="submission" date="2020-08" db="EMBL/GenBank/DDBJ databases">
        <title>Genomic Encyclopedia of Archaeal and Bacterial Type Strains, Phase II (KMG-II): from individual species to whole genera.</title>
        <authorList>
            <person name="Goeker M."/>
        </authorList>
    </citation>
    <scope>NUCLEOTIDE SEQUENCE [LARGE SCALE GENOMIC DNA]</scope>
    <source>
        <strain evidence="3 4">DSM 23288</strain>
    </source>
</reference>
<keyword evidence="4" id="KW-1185">Reference proteome</keyword>
<feature type="transmembrane region" description="Helical" evidence="1">
    <location>
        <begin position="65"/>
        <end position="82"/>
    </location>
</feature>